<comment type="subcellular location">
    <subcellularLocation>
        <location evidence="1">Membrane</location>
        <topology evidence="1">Multi-pass membrane protein</topology>
    </subcellularLocation>
</comment>
<evidence type="ECO:0000256" key="5">
    <source>
        <dbReference type="ARBA" id="ARBA00023136"/>
    </source>
</evidence>
<feature type="transmembrane region" description="Helical" evidence="7">
    <location>
        <begin position="286"/>
        <end position="305"/>
    </location>
</feature>
<keyword evidence="9" id="KW-1185">Reference proteome</keyword>
<keyword evidence="2 7" id="KW-0812">Transmembrane</keyword>
<keyword evidence="8" id="KW-0131">Cell cycle</keyword>
<evidence type="ECO:0000256" key="2">
    <source>
        <dbReference type="ARBA" id="ARBA00022692"/>
    </source>
</evidence>
<feature type="transmembrane region" description="Helical" evidence="7">
    <location>
        <begin position="199"/>
        <end position="218"/>
    </location>
</feature>
<reference evidence="8 9" key="1">
    <citation type="journal article" date="2014" name="Int. J. Syst. Evol. Microbiol.">
        <title>Complete genome sequence of Corynebacterium casei LMG S-19264T (=DSM 44701T), isolated from a smear-ripened cheese.</title>
        <authorList>
            <consortium name="US DOE Joint Genome Institute (JGI-PGF)"/>
            <person name="Walter F."/>
            <person name="Albersmeier A."/>
            <person name="Kalinowski J."/>
            <person name="Ruckert C."/>
        </authorList>
    </citation>
    <scope>NUCLEOTIDE SEQUENCE [LARGE SCALE GENOMIC DNA]</scope>
    <source>
        <strain evidence="8 9">KCTC 19473</strain>
    </source>
</reference>
<keyword evidence="3" id="KW-0133">Cell shape</keyword>
<keyword evidence="8" id="KW-0132">Cell division</keyword>
<feature type="transmembrane region" description="Helical" evidence="7">
    <location>
        <begin position="125"/>
        <end position="147"/>
    </location>
</feature>
<dbReference type="PANTHER" id="PTHR30474:SF3">
    <property type="entry name" value="PEPTIDOGLYCAN GLYCOSYLTRANSFERASE RODA"/>
    <property type="match status" value="1"/>
</dbReference>
<feature type="transmembrane region" description="Helical" evidence="7">
    <location>
        <begin position="37"/>
        <end position="58"/>
    </location>
</feature>
<dbReference type="GO" id="GO:0005886">
    <property type="term" value="C:plasma membrane"/>
    <property type="evidence" value="ECO:0007669"/>
    <property type="project" value="TreeGrafter"/>
</dbReference>
<feature type="transmembrane region" description="Helical" evidence="7">
    <location>
        <begin position="402"/>
        <end position="427"/>
    </location>
</feature>
<dbReference type="Pfam" id="PF01098">
    <property type="entry name" value="FTSW_RODA_SPOVE"/>
    <property type="match status" value="1"/>
</dbReference>
<dbReference type="InterPro" id="IPR001182">
    <property type="entry name" value="FtsW/RodA"/>
</dbReference>
<sequence>MLPRDRGDPMSTAATEAPASSEAPTDLPPVKRRNAELALICVTIVITMSAIAVAGLNLNGQLPGAMWGYGLLFGAMALATHLALRWIAPYADPLILPCALFLNGIGVAMIWRLDAADSGEIEHAGIGMQLVWTAVGMILCIALLFFLKEPRILQRYTYISALVAIVLIALPMLPVIGISEYGARRWIGLAGFTVQPSEFAKIVLVIFLSSYLVTKRQVLSLAAKEIKIGRFKIMDLPRARDFMPMVVGWVMAIGLLVVTKDLGSSLLLFGTFLAMLYVATQRSSWVIIGLSVFVLAAALAFQLFWHFEQRVNIWFNAFDREVYDAVGGSAQLVQGQIGMAYGGLFGTGLGGGGAHNIFAADSDFIMASLAEELGLTGLMAILVVVFLLVQRGMRIALASRELFIKMLASGLSFVVCFQVFVVLGGLLRLIPLTGMTTPFLAAGGSALMASWLMIGLLLRMSDNARRPAPKAIQDEGATQVIRR</sequence>
<protein>
    <submittedName>
        <fullName evidence="8">Cell division protein FtsW</fullName>
    </submittedName>
</protein>
<dbReference type="GO" id="GO:0008360">
    <property type="term" value="P:regulation of cell shape"/>
    <property type="evidence" value="ECO:0007669"/>
    <property type="project" value="UniProtKB-KW"/>
</dbReference>
<evidence type="ECO:0000256" key="3">
    <source>
        <dbReference type="ARBA" id="ARBA00022960"/>
    </source>
</evidence>
<dbReference type="AlphaFoldDB" id="A0A919CKB6"/>
<feature type="region of interest" description="Disordered" evidence="6">
    <location>
        <begin position="1"/>
        <end position="28"/>
    </location>
</feature>
<gene>
    <name evidence="8" type="ORF">GCM10007147_35260</name>
</gene>
<proteinExistence type="predicted"/>
<dbReference type="Proteomes" id="UP000654947">
    <property type="component" value="Unassembled WGS sequence"/>
</dbReference>
<comment type="caution">
    <text evidence="8">The sequence shown here is derived from an EMBL/GenBank/DDBJ whole genome shotgun (WGS) entry which is preliminary data.</text>
</comment>
<dbReference type="GO" id="GO:0051301">
    <property type="term" value="P:cell division"/>
    <property type="evidence" value="ECO:0007669"/>
    <property type="project" value="UniProtKB-KW"/>
</dbReference>
<evidence type="ECO:0000313" key="8">
    <source>
        <dbReference type="EMBL" id="GHD32047.1"/>
    </source>
</evidence>
<evidence type="ECO:0000313" key="9">
    <source>
        <dbReference type="Proteomes" id="UP000654947"/>
    </source>
</evidence>
<evidence type="ECO:0000256" key="6">
    <source>
        <dbReference type="SAM" id="MobiDB-lite"/>
    </source>
</evidence>
<evidence type="ECO:0000256" key="1">
    <source>
        <dbReference type="ARBA" id="ARBA00004141"/>
    </source>
</evidence>
<dbReference type="GO" id="GO:0015648">
    <property type="term" value="F:lipid-linked peptidoglycan transporter activity"/>
    <property type="evidence" value="ECO:0007669"/>
    <property type="project" value="TreeGrafter"/>
</dbReference>
<feature type="transmembrane region" description="Helical" evidence="7">
    <location>
        <begin position="64"/>
        <end position="87"/>
    </location>
</feature>
<accession>A0A919CKB6</accession>
<feature type="transmembrane region" description="Helical" evidence="7">
    <location>
        <begin position="373"/>
        <end position="390"/>
    </location>
</feature>
<keyword evidence="5 7" id="KW-0472">Membrane</keyword>
<feature type="transmembrane region" description="Helical" evidence="7">
    <location>
        <begin position="439"/>
        <end position="458"/>
    </location>
</feature>
<feature type="transmembrane region" description="Helical" evidence="7">
    <location>
        <begin position="159"/>
        <end position="179"/>
    </location>
</feature>
<keyword evidence="4 7" id="KW-1133">Transmembrane helix</keyword>
<feature type="transmembrane region" description="Helical" evidence="7">
    <location>
        <begin position="94"/>
        <end position="113"/>
    </location>
</feature>
<evidence type="ECO:0000256" key="4">
    <source>
        <dbReference type="ARBA" id="ARBA00022989"/>
    </source>
</evidence>
<dbReference type="GO" id="GO:0032153">
    <property type="term" value="C:cell division site"/>
    <property type="evidence" value="ECO:0007669"/>
    <property type="project" value="TreeGrafter"/>
</dbReference>
<dbReference type="PANTHER" id="PTHR30474">
    <property type="entry name" value="CELL CYCLE PROTEIN"/>
    <property type="match status" value="1"/>
</dbReference>
<feature type="compositionally biased region" description="Low complexity" evidence="6">
    <location>
        <begin position="11"/>
        <end position="25"/>
    </location>
</feature>
<dbReference type="EMBL" id="BMXL01000022">
    <property type="protein sequence ID" value="GHD32047.1"/>
    <property type="molecule type" value="Genomic_DNA"/>
</dbReference>
<organism evidence="8 9">
    <name type="scientific">Nocardiopsis kunsanensis</name>
    <dbReference type="NCBI Taxonomy" id="141693"/>
    <lineage>
        <taxon>Bacteria</taxon>
        <taxon>Bacillati</taxon>
        <taxon>Actinomycetota</taxon>
        <taxon>Actinomycetes</taxon>
        <taxon>Streptosporangiales</taxon>
        <taxon>Nocardiopsidaceae</taxon>
        <taxon>Nocardiopsis</taxon>
    </lineage>
</organism>
<name>A0A919CKB6_9ACTN</name>
<evidence type="ECO:0000256" key="7">
    <source>
        <dbReference type="SAM" id="Phobius"/>
    </source>
</evidence>